<proteinExistence type="predicted"/>
<evidence type="ECO:0000313" key="1">
    <source>
        <dbReference type="EMBL" id="VFQ80251.1"/>
    </source>
</evidence>
<organism evidence="1 2">
    <name type="scientific">Cuscuta campestris</name>
    <dbReference type="NCBI Taxonomy" id="132261"/>
    <lineage>
        <taxon>Eukaryota</taxon>
        <taxon>Viridiplantae</taxon>
        <taxon>Streptophyta</taxon>
        <taxon>Embryophyta</taxon>
        <taxon>Tracheophyta</taxon>
        <taxon>Spermatophyta</taxon>
        <taxon>Magnoliopsida</taxon>
        <taxon>eudicotyledons</taxon>
        <taxon>Gunneridae</taxon>
        <taxon>Pentapetalae</taxon>
        <taxon>asterids</taxon>
        <taxon>lamiids</taxon>
        <taxon>Solanales</taxon>
        <taxon>Convolvulaceae</taxon>
        <taxon>Cuscuteae</taxon>
        <taxon>Cuscuta</taxon>
        <taxon>Cuscuta subgen. Grammica</taxon>
        <taxon>Cuscuta sect. Cleistogrammica</taxon>
    </lineage>
</organism>
<gene>
    <name evidence="1" type="ORF">CCAM_LOCUS22027</name>
</gene>
<name>A0A484LUP3_9ASTE</name>
<sequence length="75" mass="8483">MTYWTERAGAEVIVASVEKELRVDALHGFKIIADILISDCANIEFWSPFSSYLRVGLLPLRSIYRACTAYINQSV</sequence>
<protein>
    <submittedName>
        <fullName evidence="1">Uncharacterized protein</fullName>
    </submittedName>
</protein>
<accession>A0A484LUP3</accession>
<dbReference type="AlphaFoldDB" id="A0A484LUP3"/>
<evidence type="ECO:0000313" key="2">
    <source>
        <dbReference type="Proteomes" id="UP000595140"/>
    </source>
</evidence>
<dbReference type="OrthoDB" id="543156at2759"/>
<keyword evidence="2" id="KW-1185">Reference proteome</keyword>
<dbReference type="Proteomes" id="UP000595140">
    <property type="component" value="Unassembled WGS sequence"/>
</dbReference>
<reference evidence="1 2" key="1">
    <citation type="submission" date="2018-04" db="EMBL/GenBank/DDBJ databases">
        <authorList>
            <person name="Vogel A."/>
        </authorList>
    </citation>
    <scope>NUCLEOTIDE SEQUENCE [LARGE SCALE GENOMIC DNA]</scope>
</reference>
<dbReference type="EMBL" id="OOIL02002111">
    <property type="protein sequence ID" value="VFQ80251.1"/>
    <property type="molecule type" value="Genomic_DNA"/>
</dbReference>